<sequence length="144" mass="16598">MDLKSFELGANVFATRGRLTNNVINYYGLEASYKWITLMDQNCNGFSLRAIYQNVTYPIGFNVQSSVLIAKKSNFFLPEIGLSLFGVLSLNYGYYFRMDSPQRYHSSLHSLSLKLSINICYGEYLNIVGKSEKWRFKKRNSTNN</sequence>
<keyword evidence="2" id="KW-1185">Reference proteome</keyword>
<protein>
    <submittedName>
        <fullName evidence="1">Uncharacterized protein</fullName>
    </submittedName>
</protein>
<name>F2ICX4_FLUTR</name>
<dbReference type="EMBL" id="CP002542">
    <property type="protein sequence ID" value="AEA43348.1"/>
    <property type="molecule type" value="Genomic_DNA"/>
</dbReference>
<organism evidence="1 2">
    <name type="scientific">Fluviicola taffensis (strain DSM 16823 / NCIMB 13979 / RW262)</name>
    <dbReference type="NCBI Taxonomy" id="755732"/>
    <lineage>
        <taxon>Bacteria</taxon>
        <taxon>Pseudomonadati</taxon>
        <taxon>Bacteroidota</taxon>
        <taxon>Flavobacteriia</taxon>
        <taxon>Flavobacteriales</taxon>
        <taxon>Crocinitomicaceae</taxon>
        <taxon>Fluviicola</taxon>
    </lineage>
</organism>
<gene>
    <name evidence="1" type="ordered locus">Fluta_1353</name>
</gene>
<dbReference type="HOGENOM" id="CLU_1793621_0_0_10"/>
<reference evidence="1 2" key="1">
    <citation type="journal article" date="2011" name="Stand. Genomic Sci.">
        <title>Complete genome sequence of the gliding freshwater bacterium Fluviicola taffensis type strain (RW262).</title>
        <authorList>
            <person name="Woyke T."/>
            <person name="Chertkov O."/>
            <person name="Lapidus A."/>
            <person name="Nolan M."/>
            <person name="Lucas S."/>
            <person name="Del Rio T.G."/>
            <person name="Tice H."/>
            <person name="Cheng J.F."/>
            <person name="Tapia R."/>
            <person name="Han C."/>
            <person name="Goodwin L."/>
            <person name="Pitluck S."/>
            <person name="Liolios K."/>
            <person name="Pagani I."/>
            <person name="Ivanova N."/>
            <person name="Huntemann M."/>
            <person name="Mavromatis K."/>
            <person name="Mikhailova N."/>
            <person name="Pati A."/>
            <person name="Chen A."/>
            <person name="Palaniappan K."/>
            <person name="Land M."/>
            <person name="Hauser L."/>
            <person name="Brambilla E.M."/>
            <person name="Rohde M."/>
            <person name="Mwirichia R."/>
            <person name="Sikorski J."/>
            <person name="Tindall B.J."/>
            <person name="Goker M."/>
            <person name="Bristow J."/>
            <person name="Eisen J.A."/>
            <person name="Markowitz V."/>
            <person name="Hugenholtz P."/>
            <person name="Klenk H.P."/>
            <person name="Kyrpides N.C."/>
        </authorList>
    </citation>
    <scope>NUCLEOTIDE SEQUENCE [LARGE SCALE GENOMIC DNA]</scope>
    <source>
        <strain evidence="2">DSM 16823 / RW262 / RW262</strain>
    </source>
</reference>
<dbReference type="STRING" id="755732.Fluta_1353"/>
<accession>F2ICX4</accession>
<evidence type="ECO:0000313" key="1">
    <source>
        <dbReference type="EMBL" id="AEA43348.1"/>
    </source>
</evidence>
<reference evidence="2" key="2">
    <citation type="submission" date="2011-02" db="EMBL/GenBank/DDBJ databases">
        <title>The complete genome of Fluviicola taffensis DSM 16823.</title>
        <authorList>
            <consortium name="US DOE Joint Genome Institute (JGI-PGF)"/>
            <person name="Lucas S."/>
            <person name="Copeland A."/>
            <person name="Lapidus A."/>
            <person name="Bruce D."/>
            <person name="Goodwin L."/>
            <person name="Pitluck S."/>
            <person name="Kyrpides N."/>
            <person name="Mavromatis K."/>
            <person name="Ivanova N."/>
            <person name="Mikhailova N."/>
            <person name="Pagani I."/>
            <person name="Chertkov O."/>
            <person name="Detter J.C."/>
            <person name="Han C."/>
            <person name="Tapia R."/>
            <person name="Land M."/>
            <person name="Hauser L."/>
            <person name="Markowitz V."/>
            <person name="Cheng J.-F."/>
            <person name="Hugenholtz P."/>
            <person name="Woyke T."/>
            <person name="Wu D."/>
            <person name="Tindall B."/>
            <person name="Pomrenke H.G."/>
            <person name="Brambilla E."/>
            <person name="Klenk H.-P."/>
            <person name="Eisen J.A."/>
        </authorList>
    </citation>
    <scope>NUCLEOTIDE SEQUENCE [LARGE SCALE GENOMIC DNA]</scope>
    <source>
        <strain evidence="2">DSM 16823 / RW262 / RW262</strain>
    </source>
</reference>
<dbReference type="AlphaFoldDB" id="F2ICX4"/>
<evidence type="ECO:0000313" key="2">
    <source>
        <dbReference type="Proteomes" id="UP000007463"/>
    </source>
</evidence>
<dbReference type="KEGG" id="fte:Fluta_1353"/>
<dbReference type="Proteomes" id="UP000007463">
    <property type="component" value="Chromosome"/>
</dbReference>
<proteinExistence type="predicted"/>